<protein>
    <submittedName>
        <fullName evidence="1">Uncharacterized protein</fullName>
    </submittedName>
</protein>
<evidence type="ECO:0000313" key="1">
    <source>
        <dbReference type="EMBL" id="KAJ3553968.1"/>
    </source>
</evidence>
<comment type="caution">
    <text evidence="1">The sequence shown here is derived from an EMBL/GenBank/DDBJ whole genome shotgun (WGS) entry which is preliminary data.</text>
</comment>
<proteinExistence type="predicted"/>
<dbReference type="Proteomes" id="UP001148662">
    <property type="component" value="Unassembled WGS sequence"/>
</dbReference>
<name>A0ACC1T5S5_9APHY</name>
<keyword evidence="2" id="KW-1185">Reference proteome</keyword>
<reference evidence="1" key="1">
    <citation type="submission" date="2022-07" db="EMBL/GenBank/DDBJ databases">
        <title>Genome Sequence of Phlebia brevispora.</title>
        <authorList>
            <person name="Buettner E."/>
        </authorList>
    </citation>
    <scope>NUCLEOTIDE SEQUENCE</scope>
    <source>
        <strain evidence="1">MPL23</strain>
    </source>
</reference>
<sequence>MLPVVLRLPCREIGLTTRAIRVCKSFGQIHVFKLIEQNAVLAGSYNNPSMSVTLKSNRASLQMFRKLAGKQYNFPWLMNAVEGRKATRPQNALYGSSFDRYVTSSPLIYVDFEQSSQKAWPFPALPALTSQAQASAAARDQCADLSPQYAFNVLSLLPTVILAVFSALRVFALLDHAYTMAAFTFLIGLVPIAWDFYLEGSQTSSYSGSLRGPGYSCYFTIPLSPTIIFTGKRLMPASFATGGDAVLAGALSALPADIITLVITWVKTYRHIRQSSAIGVSVGFSTVLLQYGSLYFVVLLMISLLNAFIMISPSSRIPYTYAVGGFTLILPNIVLSRFLINLRHVTPSELDTARFSQFSASNFRVPSLPSFIGNLGEPLAGDEDGVVAEEGLNVEICEECTNAVWDLGDSDGIPSGRSIDKGGVDEREAWSSTGARMSSCSSLNLVSTPGPAAHRFDLDVLFLSYSERTSIKQVLGPPALEIVLWRDATSVKASVASPPTTTTVLPPPSEVLTLPDNTVLKNLFAVKRESENYHDYIRDNEWRDVCSLTRVSRLGSSRQTSIRLQGFQDALYELGKCYDHGYVRVLTLKKPEVRASTSPLSSHYSPSALACLHAESLDEPAGPRTQSSAGSDKGCVPLYGGLSTRLGINKQDEVLPEFEAGGVNAYGYDTLYVLLIHSAPTPPRSHLKVPEKLSVFSNRTFIEAAEYLDRVYSDMEELNILAKAADQLTSSLVLFTCYYKTLCANTRGEAVTPPITPRNIALCTNASVGCRRCIPAKDSSRSPMHNAADLIVTTITWIKTYCHVRDGFAIGVQVSFSATLLKRDVLPVIDAPSTSEAVRLSHFSAVKFHKASIPTVIGNLGEPLADGAEDDCEDDGMISEAHDKKLSTISDSGASRVLNIATSGVEEISRGFV</sequence>
<evidence type="ECO:0000313" key="2">
    <source>
        <dbReference type="Proteomes" id="UP001148662"/>
    </source>
</evidence>
<gene>
    <name evidence="1" type="ORF">NM688_g3345</name>
</gene>
<dbReference type="EMBL" id="JANHOG010000478">
    <property type="protein sequence ID" value="KAJ3553968.1"/>
    <property type="molecule type" value="Genomic_DNA"/>
</dbReference>
<organism evidence="1 2">
    <name type="scientific">Phlebia brevispora</name>
    <dbReference type="NCBI Taxonomy" id="194682"/>
    <lineage>
        <taxon>Eukaryota</taxon>
        <taxon>Fungi</taxon>
        <taxon>Dikarya</taxon>
        <taxon>Basidiomycota</taxon>
        <taxon>Agaricomycotina</taxon>
        <taxon>Agaricomycetes</taxon>
        <taxon>Polyporales</taxon>
        <taxon>Meruliaceae</taxon>
        <taxon>Phlebia</taxon>
    </lineage>
</organism>
<accession>A0ACC1T5S5</accession>